<keyword evidence="2" id="KW-1185">Reference proteome</keyword>
<proteinExistence type="predicted"/>
<protein>
    <submittedName>
        <fullName evidence="1">Uncharacterized protein</fullName>
    </submittedName>
</protein>
<dbReference type="AlphaFoldDB" id="A0A158KRU5"/>
<comment type="caution">
    <text evidence="1">The sequence shown here is derived from an EMBL/GenBank/DDBJ whole genome shotgun (WGS) entry which is preliminary data.</text>
</comment>
<gene>
    <name evidence="1" type="ORF">AWB68_07059</name>
</gene>
<accession>A0A158KRU5</accession>
<name>A0A158KRU5_9BURK</name>
<reference evidence="1" key="1">
    <citation type="submission" date="2016-01" db="EMBL/GenBank/DDBJ databases">
        <authorList>
            <person name="Peeters C."/>
        </authorList>
    </citation>
    <scope>NUCLEOTIDE SEQUENCE [LARGE SCALE GENOMIC DNA]</scope>
    <source>
        <strain evidence="1">LMG 22940</strain>
    </source>
</reference>
<evidence type="ECO:0000313" key="2">
    <source>
        <dbReference type="Proteomes" id="UP000054770"/>
    </source>
</evidence>
<dbReference type="Proteomes" id="UP000054770">
    <property type="component" value="Unassembled WGS sequence"/>
</dbReference>
<evidence type="ECO:0000313" key="1">
    <source>
        <dbReference type="EMBL" id="SAL83827.1"/>
    </source>
</evidence>
<dbReference type="EMBL" id="FCON02000146">
    <property type="protein sequence ID" value="SAL83827.1"/>
    <property type="molecule type" value="Genomic_DNA"/>
</dbReference>
<organism evidence="1 2">
    <name type="scientific">Caballeronia choica</name>
    <dbReference type="NCBI Taxonomy" id="326476"/>
    <lineage>
        <taxon>Bacteria</taxon>
        <taxon>Pseudomonadati</taxon>
        <taxon>Pseudomonadota</taxon>
        <taxon>Betaproteobacteria</taxon>
        <taxon>Burkholderiales</taxon>
        <taxon>Burkholderiaceae</taxon>
        <taxon>Caballeronia</taxon>
    </lineage>
</organism>
<dbReference type="OrthoDB" id="9132780at2"/>
<dbReference type="RefSeq" id="WP_087648932.1">
    <property type="nucleotide sequence ID" value="NZ_FCON02000146.1"/>
</dbReference>
<sequence>MSKPAVAELMAEAFTSGRDPRSAEYIAGVRSILENCIEGAAIVLPYALGTTQADAFLAGQEEGRVIWRELRQD</sequence>